<evidence type="ECO:0000313" key="4">
    <source>
        <dbReference type="Proteomes" id="UP000589716"/>
    </source>
</evidence>
<dbReference type="EMBL" id="JACCKX010000001">
    <property type="protein sequence ID" value="NZA01168.1"/>
    <property type="molecule type" value="Genomic_DNA"/>
</dbReference>
<evidence type="ECO:0000259" key="2">
    <source>
        <dbReference type="PROSITE" id="PS51123"/>
    </source>
</evidence>
<evidence type="ECO:0000256" key="1">
    <source>
        <dbReference type="PROSITE-ProRule" id="PRU00473"/>
    </source>
</evidence>
<comment type="caution">
    <text evidence="3">The sequence shown here is derived from an EMBL/GenBank/DDBJ whole genome shotgun (WGS) entry which is preliminary data.</text>
</comment>
<dbReference type="Pfam" id="PF00691">
    <property type="entry name" value="OmpA"/>
    <property type="match status" value="1"/>
</dbReference>
<dbReference type="SUPFAM" id="SSF103088">
    <property type="entry name" value="OmpA-like"/>
    <property type="match status" value="1"/>
</dbReference>
<dbReference type="InterPro" id="IPR006665">
    <property type="entry name" value="OmpA-like"/>
</dbReference>
<dbReference type="AlphaFoldDB" id="A0A853IWW0"/>
<accession>A0A853IWW0</accession>
<keyword evidence="1" id="KW-0472">Membrane</keyword>
<keyword evidence="4" id="KW-1185">Reference proteome</keyword>
<protein>
    <submittedName>
        <fullName evidence="3">OmpA family protein</fullName>
    </submittedName>
</protein>
<dbReference type="GO" id="GO:0016020">
    <property type="term" value="C:membrane"/>
    <property type="evidence" value="ECO:0007669"/>
    <property type="project" value="UniProtKB-UniRule"/>
</dbReference>
<dbReference type="PROSITE" id="PS51123">
    <property type="entry name" value="OMPA_2"/>
    <property type="match status" value="1"/>
</dbReference>
<reference evidence="3 4" key="1">
    <citation type="submission" date="2020-07" db="EMBL/GenBank/DDBJ databases">
        <authorList>
            <person name="Maaloum M."/>
        </authorList>
    </citation>
    <scope>NUCLEOTIDE SEQUENCE [LARGE SCALE GENOMIC DNA]</scope>
    <source>
        <strain evidence="3 4">GCS-AN-3</strain>
    </source>
</reference>
<evidence type="ECO:0000313" key="3">
    <source>
        <dbReference type="EMBL" id="NZA01168.1"/>
    </source>
</evidence>
<dbReference type="InterPro" id="IPR036737">
    <property type="entry name" value="OmpA-like_sf"/>
</dbReference>
<name>A0A853IWW0_9BURK</name>
<dbReference type="Proteomes" id="UP000589716">
    <property type="component" value="Unassembled WGS sequence"/>
</dbReference>
<organism evidence="3 4">
    <name type="scientific">Ottowia beijingensis</name>
    <dbReference type="NCBI Taxonomy" id="1207057"/>
    <lineage>
        <taxon>Bacteria</taxon>
        <taxon>Pseudomonadati</taxon>
        <taxon>Pseudomonadota</taxon>
        <taxon>Betaproteobacteria</taxon>
        <taxon>Burkholderiales</taxon>
        <taxon>Comamonadaceae</taxon>
        <taxon>Ottowia</taxon>
    </lineage>
</organism>
<sequence length="115" mass="11711">MTTAAADGPSIRVENGVVKFYFASGSADLAPGAADALGDVVKGVAAGQTAVISGYHDTTGDPAQNEELAKQRALAVRDALKALGIGDDKLDLKKPEVTTATGSNAEARRVEVSLQ</sequence>
<dbReference type="Gene3D" id="3.30.1330.60">
    <property type="entry name" value="OmpA-like domain"/>
    <property type="match status" value="1"/>
</dbReference>
<feature type="domain" description="OmpA-like" evidence="2">
    <location>
        <begin position="9"/>
        <end position="115"/>
    </location>
</feature>
<gene>
    <name evidence="3" type="ORF">H0I39_04235</name>
</gene>
<dbReference type="CDD" id="cd07185">
    <property type="entry name" value="OmpA_C-like"/>
    <property type="match status" value="1"/>
</dbReference>
<proteinExistence type="predicted"/>